<organism evidence="4 5">
    <name type="scientific">Cloacibacterium rupense</name>
    <dbReference type="NCBI Taxonomy" id="517423"/>
    <lineage>
        <taxon>Bacteria</taxon>
        <taxon>Pseudomonadati</taxon>
        <taxon>Bacteroidota</taxon>
        <taxon>Flavobacteriia</taxon>
        <taxon>Flavobacteriales</taxon>
        <taxon>Weeksellaceae</taxon>
    </lineage>
</organism>
<gene>
    <name evidence="4" type="ORF">GCM10010992_23910</name>
</gene>
<evidence type="ECO:0000313" key="5">
    <source>
        <dbReference type="Proteomes" id="UP000620064"/>
    </source>
</evidence>
<dbReference type="Pfam" id="PF10627">
    <property type="entry name" value="CsgE"/>
    <property type="match status" value="1"/>
</dbReference>
<dbReference type="EMBL" id="BMLV01000006">
    <property type="protein sequence ID" value="GGP05894.1"/>
    <property type="molecule type" value="Genomic_DNA"/>
</dbReference>
<accession>A0ABQ2NLM0</accession>
<comment type="function">
    <text evidence="1">May be involved in the biogenesis of curli organelles.</text>
</comment>
<evidence type="ECO:0000313" key="4">
    <source>
        <dbReference type="EMBL" id="GGP05894.1"/>
    </source>
</evidence>
<evidence type="ECO:0000256" key="2">
    <source>
        <dbReference type="ARBA" id="ARBA00014024"/>
    </source>
</evidence>
<keyword evidence="5" id="KW-1185">Reference proteome</keyword>
<name>A0ABQ2NLM0_9FLAO</name>
<proteinExistence type="predicted"/>
<comment type="caution">
    <text evidence="4">The sequence shown here is derived from an EMBL/GenBank/DDBJ whole genome shotgun (WGS) entry which is preliminary data.</text>
</comment>
<keyword evidence="3" id="KW-0732">Signal</keyword>
<dbReference type="RefSeq" id="WP_188618367.1">
    <property type="nucleotide sequence ID" value="NZ_BMLV01000006.1"/>
</dbReference>
<sequence length="99" mass="11757">MLNNLTIDETKTRAGKDFYDMLYLKINQMDKKYKKTISIIELPTMGRNTQIQVFLEDRMINQFILNPSEEFLEGQVSFTIMLIDDIFAKEAYIEKEKSY</sequence>
<evidence type="ECO:0000256" key="3">
    <source>
        <dbReference type="ARBA" id="ARBA00022729"/>
    </source>
</evidence>
<reference evidence="5" key="1">
    <citation type="journal article" date="2019" name="Int. J. Syst. Evol. Microbiol.">
        <title>The Global Catalogue of Microorganisms (GCM) 10K type strain sequencing project: providing services to taxonomists for standard genome sequencing and annotation.</title>
        <authorList>
            <consortium name="The Broad Institute Genomics Platform"/>
            <consortium name="The Broad Institute Genome Sequencing Center for Infectious Disease"/>
            <person name="Wu L."/>
            <person name="Ma J."/>
        </authorList>
    </citation>
    <scope>NUCLEOTIDE SEQUENCE [LARGE SCALE GENOMIC DNA]</scope>
    <source>
        <strain evidence="5">CGMCC 1.7656</strain>
    </source>
</reference>
<dbReference type="InterPro" id="IPR018900">
    <property type="entry name" value="Curli_CsgE"/>
</dbReference>
<dbReference type="Proteomes" id="UP000620064">
    <property type="component" value="Unassembled WGS sequence"/>
</dbReference>
<evidence type="ECO:0000256" key="1">
    <source>
        <dbReference type="ARBA" id="ARBA00003989"/>
    </source>
</evidence>
<protein>
    <recommendedName>
        <fullName evidence="2">Curli production assembly/transport component CsgE</fullName>
    </recommendedName>
</protein>